<protein>
    <submittedName>
        <fullName evidence="2">Uncharacterized protein</fullName>
    </submittedName>
</protein>
<evidence type="ECO:0000256" key="1">
    <source>
        <dbReference type="SAM" id="Phobius"/>
    </source>
</evidence>
<organism evidence="2 3">
    <name type="scientific">Batillaria attramentaria</name>
    <dbReference type="NCBI Taxonomy" id="370345"/>
    <lineage>
        <taxon>Eukaryota</taxon>
        <taxon>Metazoa</taxon>
        <taxon>Spiralia</taxon>
        <taxon>Lophotrochozoa</taxon>
        <taxon>Mollusca</taxon>
        <taxon>Gastropoda</taxon>
        <taxon>Caenogastropoda</taxon>
        <taxon>Sorbeoconcha</taxon>
        <taxon>Cerithioidea</taxon>
        <taxon>Batillariidae</taxon>
        <taxon>Batillaria</taxon>
    </lineage>
</organism>
<keyword evidence="1" id="KW-0812">Transmembrane</keyword>
<keyword evidence="3" id="KW-1185">Reference proteome</keyword>
<keyword evidence="1" id="KW-0472">Membrane</keyword>
<evidence type="ECO:0000313" key="2">
    <source>
        <dbReference type="EMBL" id="KAK7485505.1"/>
    </source>
</evidence>
<dbReference type="EMBL" id="JACVVK020000193">
    <property type="protein sequence ID" value="KAK7485505.1"/>
    <property type="molecule type" value="Genomic_DNA"/>
</dbReference>
<evidence type="ECO:0000313" key="3">
    <source>
        <dbReference type="Proteomes" id="UP001519460"/>
    </source>
</evidence>
<dbReference type="AlphaFoldDB" id="A0ABD0KEG2"/>
<keyword evidence="1" id="KW-1133">Transmembrane helix</keyword>
<name>A0ABD0KEG2_9CAEN</name>
<gene>
    <name evidence="2" type="ORF">BaRGS_00023193</name>
</gene>
<reference evidence="2 3" key="1">
    <citation type="journal article" date="2023" name="Sci. Data">
        <title>Genome assembly of the Korean intertidal mud-creeper Batillaria attramentaria.</title>
        <authorList>
            <person name="Patra A.K."/>
            <person name="Ho P.T."/>
            <person name="Jun S."/>
            <person name="Lee S.J."/>
            <person name="Kim Y."/>
            <person name="Won Y.J."/>
        </authorList>
    </citation>
    <scope>NUCLEOTIDE SEQUENCE [LARGE SCALE GENOMIC DNA]</scope>
    <source>
        <strain evidence="2">Wonlab-2016</strain>
    </source>
</reference>
<sequence length="73" mass="8237">MPIDQQSFRTVCGGFLPRFVSFMFRRAHDAAKHGDRVLTLHNRTLNVFSLAVALVITAMLQQAGDYSHVTTSW</sequence>
<proteinExistence type="predicted"/>
<comment type="caution">
    <text evidence="2">The sequence shown here is derived from an EMBL/GenBank/DDBJ whole genome shotgun (WGS) entry which is preliminary data.</text>
</comment>
<accession>A0ABD0KEG2</accession>
<feature type="transmembrane region" description="Helical" evidence="1">
    <location>
        <begin position="45"/>
        <end position="64"/>
    </location>
</feature>
<dbReference type="Proteomes" id="UP001519460">
    <property type="component" value="Unassembled WGS sequence"/>
</dbReference>